<dbReference type="Proteomes" id="UP000308836">
    <property type="component" value="Unassembled WGS sequence"/>
</dbReference>
<comment type="caution">
    <text evidence="1">The sequence shown here is derived from an EMBL/GenBank/DDBJ whole genome shotgun (WGS) entry which is preliminary data.</text>
</comment>
<reference evidence="1" key="1">
    <citation type="submission" date="2019-04" db="EMBL/GenBank/DDBJ databases">
        <title>Microbes associate with the intestines of laboratory mice.</title>
        <authorList>
            <person name="Navarre W."/>
            <person name="Wong E."/>
            <person name="Huang K."/>
            <person name="Tropini C."/>
            <person name="Ng K."/>
            <person name="Yu B."/>
        </authorList>
    </citation>
    <scope>NUCLEOTIDE SEQUENCE</scope>
    <source>
        <strain evidence="1">NM09_H32</strain>
    </source>
</reference>
<evidence type="ECO:0000313" key="2">
    <source>
        <dbReference type="Proteomes" id="UP000308836"/>
    </source>
</evidence>
<dbReference type="EMBL" id="SRYG01000005">
    <property type="protein sequence ID" value="TGY66611.1"/>
    <property type="molecule type" value="Genomic_DNA"/>
</dbReference>
<accession>A0AC61R9F3</accession>
<sequence length="103" mass="11590">MDTKLDMMSFSILRNARKAKNLAYKALKQMKAGNLDEARELIAQSDGATTLAQEAESDLLHFVQGSEKEVETWLEHSQDHLMSSLLATETIKEMIEMYAGNRA</sequence>
<evidence type="ECO:0000313" key="1">
    <source>
        <dbReference type="EMBL" id="TGY66611.1"/>
    </source>
</evidence>
<organism evidence="1 2">
    <name type="scientific">Dubosiella muris</name>
    <dbReference type="NCBI Taxonomy" id="3038133"/>
    <lineage>
        <taxon>Bacteria</taxon>
        <taxon>Bacillati</taxon>
        <taxon>Bacillota</taxon>
        <taxon>Erysipelotrichia</taxon>
        <taxon>Erysipelotrichales</taxon>
        <taxon>Erysipelotrichaceae</taxon>
        <taxon>Dubosiella</taxon>
    </lineage>
</organism>
<gene>
    <name evidence="1" type="ORF">E5336_03525</name>
</gene>
<proteinExistence type="predicted"/>
<protein>
    <submittedName>
        <fullName evidence="1">PTS lactose/cellobiose transporter subunit IIA</fullName>
    </submittedName>
</protein>
<keyword evidence="2" id="KW-1185">Reference proteome</keyword>
<name>A0AC61R9F3_9FIRM</name>